<dbReference type="PANTHER" id="PTHR48482">
    <property type="entry name" value="INTERLEUKIN-19-RELATED"/>
    <property type="match status" value="1"/>
</dbReference>
<organism evidence="11 12">
    <name type="scientific">Galemys pyrenaicus</name>
    <name type="common">Iberian desman</name>
    <name type="synonym">Pyrenean desman</name>
    <dbReference type="NCBI Taxonomy" id="202257"/>
    <lineage>
        <taxon>Eukaryota</taxon>
        <taxon>Metazoa</taxon>
        <taxon>Chordata</taxon>
        <taxon>Craniata</taxon>
        <taxon>Vertebrata</taxon>
        <taxon>Euteleostomi</taxon>
        <taxon>Mammalia</taxon>
        <taxon>Eutheria</taxon>
        <taxon>Laurasiatheria</taxon>
        <taxon>Eulipotyphla</taxon>
        <taxon>Talpidae</taxon>
        <taxon>Galemys</taxon>
    </lineage>
</organism>
<dbReference type="EMBL" id="JAGFMF010011641">
    <property type="protein sequence ID" value="KAG8518112.1"/>
    <property type="molecule type" value="Genomic_DNA"/>
</dbReference>
<dbReference type="InterPro" id="IPR009079">
    <property type="entry name" value="4_helix_cytokine-like_core"/>
</dbReference>
<dbReference type="SUPFAM" id="SSF47266">
    <property type="entry name" value="4-helical cytokines"/>
    <property type="match status" value="1"/>
</dbReference>
<keyword evidence="4 9" id="KW-0964">Secreted</keyword>
<feature type="disulfide bond" evidence="8">
    <location>
        <begin position="227"/>
        <end position="279"/>
    </location>
</feature>
<evidence type="ECO:0000256" key="9">
    <source>
        <dbReference type="RuleBase" id="RU368043"/>
    </source>
</evidence>
<dbReference type="OrthoDB" id="9931894at2759"/>
<dbReference type="SMART" id="SM00188">
    <property type="entry name" value="IL10"/>
    <property type="match status" value="1"/>
</dbReference>
<keyword evidence="6 8" id="KW-1015">Disulfide bond</keyword>
<gene>
    <name evidence="11" type="ORF">J0S82_016952</name>
</gene>
<evidence type="ECO:0000313" key="12">
    <source>
        <dbReference type="Proteomes" id="UP000700334"/>
    </source>
</evidence>
<feature type="region of interest" description="Disordered" evidence="10">
    <location>
        <begin position="63"/>
        <end position="99"/>
    </location>
</feature>
<proteinExistence type="inferred from homology"/>
<comment type="function">
    <text evidence="9">Immune regulatory cytokine.</text>
</comment>
<sequence>MPEVGDLSLKLTYREGLTEKASEAEHFQTLIAAVWLQRNEVLGCGVPTGCGLRSRCLSLSVPTGRLERGGRPRSKSESVLPATPGPQPSSDRHRSKGHPDLLESGVIIQGTCHSQSIGPARRSQTSTMLSSALLCCLVFLAGVAASPDHGTLSEHSCTHFSSEVLPHMLQELRSAFSMVKTFFVSMMPPQTKDQVYDMMLLNRSLGQDFKSPPLPAYLGCPQGYLGCQTLSEMIQFYLEEVMPQAENHGPDIKKHVNSLGEKLKTLRLRLRRCHRFLPCENKSKAVQQVKTAFSKSVSQKHVACVPTGADGLGSSPTRGTGLTGWEQRSLRMDRGEQTLQEKGIYKAMSEFEIFIDYIEDYMGSMKN</sequence>
<evidence type="ECO:0000256" key="6">
    <source>
        <dbReference type="ARBA" id="ARBA00023157"/>
    </source>
</evidence>
<protein>
    <recommendedName>
        <fullName evidence="9">Interleukin family protein</fullName>
    </recommendedName>
</protein>
<keyword evidence="7" id="KW-0325">Glycoprotein</keyword>
<keyword evidence="3 9" id="KW-0202">Cytokine</keyword>
<accession>A0A8J6AG18</accession>
<evidence type="ECO:0000256" key="3">
    <source>
        <dbReference type="ARBA" id="ARBA00022514"/>
    </source>
</evidence>
<dbReference type="PANTHER" id="PTHR48482:SF5">
    <property type="entry name" value="INTERLEUKIN-10"/>
    <property type="match status" value="1"/>
</dbReference>
<comment type="similarity">
    <text evidence="2 9">Belongs to the IL-10 family.</text>
</comment>
<evidence type="ECO:0000256" key="8">
    <source>
        <dbReference type="PIRSR" id="PIRSR620443-50"/>
    </source>
</evidence>
<evidence type="ECO:0000313" key="11">
    <source>
        <dbReference type="EMBL" id="KAG8518112.1"/>
    </source>
</evidence>
<reference evidence="11" key="1">
    <citation type="journal article" date="2021" name="Evol. Appl.">
        <title>The genome of the Pyrenean desman and the effects of bottlenecks and inbreeding on the genomic landscape of an endangered species.</title>
        <authorList>
            <person name="Escoda L."/>
            <person name="Castresana J."/>
        </authorList>
    </citation>
    <scope>NUCLEOTIDE SEQUENCE</scope>
    <source>
        <strain evidence="11">IBE-C5619</strain>
    </source>
</reference>
<feature type="disulfide bond" evidence="8">
    <location>
        <begin position="157"/>
        <end position="273"/>
    </location>
</feature>
<dbReference type="PROSITE" id="PS00520">
    <property type="entry name" value="INTERLEUKIN_10"/>
    <property type="match status" value="1"/>
</dbReference>
<dbReference type="GO" id="GO:0005615">
    <property type="term" value="C:extracellular space"/>
    <property type="evidence" value="ECO:0007669"/>
    <property type="project" value="UniProtKB-UniRule"/>
</dbReference>
<evidence type="ECO:0000256" key="10">
    <source>
        <dbReference type="SAM" id="MobiDB-lite"/>
    </source>
</evidence>
<comment type="subcellular location">
    <subcellularLocation>
        <location evidence="1 9">Secreted</location>
    </subcellularLocation>
</comment>
<dbReference type="Gene3D" id="1.20.1250.10">
    <property type="match status" value="2"/>
</dbReference>
<dbReference type="Pfam" id="PF00726">
    <property type="entry name" value="IL10"/>
    <property type="match status" value="2"/>
</dbReference>
<keyword evidence="12" id="KW-1185">Reference proteome</keyword>
<evidence type="ECO:0000256" key="7">
    <source>
        <dbReference type="ARBA" id="ARBA00023180"/>
    </source>
</evidence>
<dbReference type="InterPro" id="IPR020423">
    <property type="entry name" value="IL-10_CS"/>
</dbReference>
<dbReference type="Proteomes" id="UP000700334">
    <property type="component" value="Unassembled WGS sequence"/>
</dbReference>
<dbReference type="InterPro" id="IPR020443">
    <property type="entry name" value="IL-10/19/20/24/26"/>
</dbReference>
<evidence type="ECO:0000256" key="5">
    <source>
        <dbReference type="ARBA" id="ARBA00022729"/>
    </source>
</evidence>
<comment type="caution">
    <text evidence="11">The sequence shown here is derived from an EMBL/GenBank/DDBJ whole genome shotgun (WGS) entry which is preliminary data.</text>
</comment>
<dbReference type="GO" id="GO:0005125">
    <property type="term" value="F:cytokine activity"/>
    <property type="evidence" value="ECO:0007669"/>
    <property type="project" value="UniProtKB-UniRule"/>
</dbReference>
<evidence type="ECO:0000256" key="2">
    <source>
        <dbReference type="ARBA" id="ARBA00008813"/>
    </source>
</evidence>
<evidence type="ECO:0000256" key="1">
    <source>
        <dbReference type="ARBA" id="ARBA00004613"/>
    </source>
</evidence>
<name>A0A8J6AG18_GALPY</name>
<keyword evidence="5" id="KW-0732">Signal</keyword>
<dbReference type="AlphaFoldDB" id="A0A8J6AG18"/>
<evidence type="ECO:0000256" key="4">
    <source>
        <dbReference type="ARBA" id="ARBA00022525"/>
    </source>
</evidence>
<feature type="compositionally biased region" description="Basic and acidic residues" evidence="10">
    <location>
        <begin position="65"/>
        <end position="76"/>
    </location>
</feature>